<organism evidence="5 6">
    <name type="scientific">Chlorella vulgaris</name>
    <name type="common">Green alga</name>
    <dbReference type="NCBI Taxonomy" id="3077"/>
    <lineage>
        <taxon>Eukaryota</taxon>
        <taxon>Viridiplantae</taxon>
        <taxon>Chlorophyta</taxon>
        <taxon>core chlorophytes</taxon>
        <taxon>Trebouxiophyceae</taxon>
        <taxon>Chlorellales</taxon>
        <taxon>Chlorellaceae</taxon>
        <taxon>Chlorella clade</taxon>
        <taxon>Chlorella</taxon>
    </lineage>
</organism>
<dbReference type="InterPro" id="IPR026569">
    <property type="entry name" value="Ribosomal_bL28"/>
</dbReference>
<dbReference type="InterPro" id="IPR034704">
    <property type="entry name" value="Ribosomal_bL28/bL31-like_sf"/>
</dbReference>
<keyword evidence="2" id="KW-0689">Ribosomal protein</keyword>
<dbReference type="AlphaFoldDB" id="A0A9D4YUY2"/>
<dbReference type="PANTHER" id="PTHR13528">
    <property type="entry name" value="39S RIBOSOMAL PROTEIN L28, MITOCHONDRIAL"/>
    <property type="match status" value="1"/>
</dbReference>
<dbReference type="Pfam" id="PF00830">
    <property type="entry name" value="Ribosomal_L28"/>
    <property type="match status" value="1"/>
</dbReference>
<sequence>MQGLQLKPTVGALSSTRSSFRGVTAAFQRLSVAPQPVARQQLVVEASRVCELTGTRANNGYNVTFSHKRNKKLQQANLQYKKIYWPEGQRWVKLRVCTRAIKTVEKRGLQVMAAEAGINLWKLPFEDARPQRLEWLAANPANPPMAKNPRAMKNTEKLAASTKAPLVARYVYGKIAYVRSDEQ</sequence>
<evidence type="ECO:0000313" key="5">
    <source>
        <dbReference type="EMBL" id="KAI3427977.1"/>
    </source>
</evidence>
<dbReference type="GO" id="GO:1990904">
    <property type="term" value="C:ribonucleoprotein complex"/>
    <property type="evidence" value="ECO:0007669"/>
    <property type="project" value="UniProtKB-KW"/>
</dbReference>
<dbReference type="GO" id="GO:0005840">
    <property type="term" value="C:ribosome"/>
    <property type="evidence" value="ECO:0007669"/>
    <property type="project" value="UniProtKB-KW"/>
</dbReference>
<keyword evidence="6" id="KW-1185">Reference proteome</keyword>
<dbReference type="PANTHER" id="PTHR13528:SF2">
    <property type="entry name" value="LARGE RIBOSOMAL SUBUNIT PROTEIN BL28M"/>
    <property type="match status" value="1"/>
</dbReference>
<evidence type="ECO:0000256" key="3">
    <source>
        <dbReference type="ARBA" id="ARBA00023274"/>
    </source>
</evidence>
<dbReference type="EMBL" id="SIDB01000009">
    <property type="protein sequence ID" value="KAI3427977.1"/>
    <property type="molecule type" value="Genomic_DNA"/>
</dbReference>
<reference evidence="5" key="1">
    <citation type="journal article" date="2019" name="Plant J.">
        <title>Chlorella vulgaris genome assembly and annotation reveals the molecular basis for metabolic acclimation to high light conditions.</title>
        <authorList>
            <person name="Cecchin M."/>
            <person name="Marcolungo L."/>
            <person name="Rossato M."/>
            <person name="Girolomoni L."/>
            <person name="Cosentino E."/>
            <person name="Cuine S."/>
            <person name="Li-Beisson Y."/>
            <person name="Delledonne M."/>
            <person name="Ballottari M."/>
        </authorList>
    </citation>
    <scope>NUCLEOTIDE SEQUENCE</scope>
    <source>
        <strain evidence="5">211/11P</strain>
    </source>
</reference>
<comment type="caution">
    <text evidence="5">The sequence shown here is derived from an EMBL/GenBank/DDBJ whole genome shotgun (WGS) entry which is preliminary data.</text>
</comment>
<dbReference type="SUPFAM" id="SSF143800">
    <property type="entry name" value="L28p-like"/>
    <property type="match status" value="1"/>
</dbReference>
<dbReference type="InterPro" id="IPR001383">
    <property type="entry name" value="Ribosomal_bL28_bact-type"/>
</dbReference>
<keyword evidence="3" id="KW-0687">Ribonucleoprotein</keyword>
<dbReference type="Proteomes" id="UP001055712">
    <property type="component" value="Unassembled WGS sequence"/>
</dbReference>
<reference evidence="5" key="2">
    <citation type="submission" date="2020-11" db="EMBL/GenBank/DDBJ databases">
        <authorList>
            <person name="Cecchin M."/>
            <person name="Marcolungo L."/>
            <person name="Rossato M."/>
            <person name="Girolomoni L."/>
            <person name="Cosentino E."/>
            <person name="Cuine S."/>
            <person name="Li-Beisson Y."/>
            <person name="Delledonne M."/>
            <person name="Ballottari M."/>
        </authorList>
    </citation>
    <scope>NUCLEOTIDE SEQUENCE</scope>
    <source>
        <strain evidence="5">211/11P</strain>
        <tissue evidence="5">Whole cell</tissue>
    </source>
</reference>
<evidence type="ECO:0000256" key="4">
    <source>
        <dbReference type="ARBA" id="ARBA00035265"/>
    </source>
</evidence>
<dbReference type="GO" id="GO:0006412">
    <property type="term" value="P:translation"/>
    <property type="evidence" value="ECO:0007669"/>
    <property type="project" value="InterPro"/>
</dbReference>
<comment type="similarity">
    <text evidence="1">Belongs to the bacterial ribosomal protein bL28 family.</text>
</comment>
<dbReference type="GO" id="GO:0003735">
    <property type="term" value="F:structural constituent of ribosome"/>
    <property type="evidence" value="ECO:0007669"/>
    <property type="project" value="InterPro"/>
</dbReference>
<dbReference type="OrthoDB" id="361870at2759"/>
<dbReference type="Gene3D" id="2.30.170.40">
    <property type="entry name" value="Ribosomal protein L28/L24"/>
    <property type="match status" value="1"/>
</dbReference>
<evidence type="ECO:0000256" key="1">
    <source>
        <dbReference type="ARBA" id="ARBA00008760"/>
    </source>
</evidence>
<name>A0A9D4YUY2_CHLVU</name>
<accession>A0A9D4YUY2</accession>
<proteinExistence type="inferred from homology"/>
<gene>
    <name evidence="5" type="ORF">D9Q98_006367</name>
</gene>
<evidence type="ECO:0000256" key="2">
    <source>
        <dbReference type="ARBA" id="ARBA00022980"/>
    </source>
</evidence>
<evidence type="ECO:0000313" key="6">
    <source>
        <dbReference type="Proteomes" id="UP001055712"/>
    </source>
</evidence>
<dbReference type="HAMAP" id="MF_00373">
    <property type="entry name" value="Ribosomal_bL28"/>
    <property type="match status" value="1"/>
</dbReference>
<dbReference type="InterPro" id="IPR037147">
    <property type="entry name" value="Ribosomal_bL28_sf"/>
</dbReference>
<protein>
    <recommendedName>
        <fullName evidence="4">Large ribosomal subunit protein bL28c</fullName>
    </recommendedName>
</protein>
<dbReference type="NCBIfam" id="TIGR00009">
    <property type="entry name" value="L28"/>
    <property type="match status" value="1"/>
</dbReference>